<evidence type="ECO:0000313" key="5">
    <source>
        <dbReference type="Proteomes" id="UP001208245"/>
    </source>
</evidence>
<dbReference type="PANTHER" id="PTHR13799">
    <property type="entry name" value="NGG1 INTERACTING FACTOR 3"/>
    <property type="match status" value="1"/>
</dbReference>
<dbReference type="RefSeq" id="WP_263821583.1">
    <property type="nucleotide sequence ID" value="NZ_JAOXHK010000001.1"/>
</dbReference>
<organism evidence="4 5">
    <name type="scientific">Ureaplasma miroungigenitalium</name>
    <dbReference type="NCBI Taxonomy" id="1042321"/>
    <lineage>
        <taxon>Bacteria</taxon>
        <taxon>Bacillati</taxon>
        <taxon>Mycoplasmatota</taxon>
        <taxon>Mycoplasmoidales</taxon>
        <taxon>Mycoplasmoidaceae</taxon>
        <taxon>Ureaplasma</taxon>
    </lineage>
</organism>
<dbReference type="InterPro" id="IPR036069">
    <property type="entry name" value="DUF34/NIF3_sf"/>
</dbReference>
<name>A0ABT3BLX3_9BACT</name>
<proteinExistence type="inferred from homology"/>
<evidence type="ECO:0000313" key="4">
    <source>
        <dbReference type="EMBL" id="MCV3728253.1"/>
    </source>
</evidence>
<keyword evidence="5" id="KW-1185">Reference proteome</keyword>
<dbReference type="SUPFAM" id="SSF102705">
    <property type="entry name" value="NIF3 (NGG1p interacting factor 3)-like"/>
    <property type="match status" value="1"/>
</dbReference>
<dbReference type="PANTHER" id="PTHR13799:SF14">
    <property type="entry name" value="GTP CYCLOHYDROLASE 1 TYPE 2 HOMOLOG"/>
    <property type="match status" value="1"/>
</dbReference>
<dbReference type="Proteomes" id="UP001208245">
    <property type="component" value="Unassembled WGS sequence"/>
</dbReference>
<sequence>MKEKQVLKVQDIYKFLLTKYPASLIESDDKAGLFYEHDEPVNLVYVALEITDKVLREAKIYGANLIITHHPLFTSEDVSAEKPYYVNQKAIDFLKENKIAHINLHSNFDKSPQGMNMTIANWLNDINNKGIGLGLLNIQQCEQNPYIVTAETKVGIGIEFIARVIKSTVRSPMVKYNHKWINHRVNKIAICAGSSYKYADFVFNELKVDTFLSGDLKHHDWVDAEAKNQNIIDMDHMAENVFVMEMVNILENKYKDQLEVYKAFEPIKICLV</sequence>
<comment type="similarity">
    <text evidence="1">Belongs to the GTP cyclohydrolase I type 2/NIF3 family.</text>
</comment>
<dbReference type="EMBL" id="JAOXHL010000001">
    <property type="protein sequence ID" value="MCV3728253.1"/>
    <property type="molecule type" value="Genomic_DNA"/>
</dbReference>
<keyword evidence="3" id="KW-0479">Metal-binding</keyword>
<dbReference type="Pfam" id="PF01784">
    <property type="entry name" value="DUF34_NIF3"/>
    <property type="match status" value="1"/>
</dbReference>
<evidence type="ECO:0000256" key="2">
    <source>
        <dbReference type="ARBA" id="ARBA00022112"/>
    </source>
</evidence>
<comment type="caution">
    <text evidence="4">The sequence shown here is derived from an EMBL/GenBank/DDBJ whole genome shotgun (WGS) entry which is preliminary data.</text>
</comment>
<reference evidence="4 5" key="1">
    <citation type="journal article" date="2020" name="Int. J. Syst. Evol. Microbiol.">
        <title>Ureaplasma miroungigenitalium sp. nov. isolated from northern elephant seals (Mirounga angustirostris) and Ureaplasma zalophigenitalium sp. nov. isolated from California sea lions (Zalophus californianus).</title>
        <authorList>
            <person name="Volokhov D.V."/>
            <person name="Gulland F.M."/>
            <person name="Gao Y."/>
            <person name="Chizhikov V.E."/>
        </authorList>
    </citation>
    <scope>NUCLEOTIDE SEQUENCE [LARGE SCALE GENOMIC DNA]</scope>
    <source>
        <strain evidence="4 5">ES3182-GEN</strain>
    </source>
</reference>
<evidence type="ECO:0000256" key="3">
    <source>
        <dbReference type="ARBA" id="ARBA00022723"/>
    </source>
</evidence>
<dbReference type="InterPro" id="IPR002678">
    <property type="entry name" value="DUF34/NIF3"/>
</dbReference>
<protein>
    <recommendedName>
        <fullName evidence="2">GTP cyclohydrolase 1 type 2 homolog</fullName>
    </recommendedName>
</protein>
<accession>A0ABT3BLX3</accession>
<evidence type="ECO:0000256" key="1">
    <source>
        <dbReference type="ARBA" id="ARBA00006964"/>
    </source>
</evidence>
<gene>
    <name evidence="4" type="ORF">OF376_00415</name>
</gene>
<dbReference type="Gene3D" id="3.40.1390.30">
    <property type="entry name" value="NIF3 (NGG1p interacting factor 3)-like"/>
    <property type="match status" value="2"/>
</dbReference>